<reference evidence="3" key="1">
    <citation type="submission" date="2013-03" db="EMBL/GenBank/DDBJ databases">
        <title>The Genome Sequence of Anopheles minimus MINIMUS1.</title>
        <authorList>
            <consortium name="The Broad Institute Genomics Platform"/>
            <person name="Neafsey D.E."/>
            <person name="Walton C."/>
            <person name="Walker B."/>
            <person name="Young S.K."/>
            <person name="Zeng Q."/>
            <person name="Gargeya S."/>
            <person name="Fitzgerald M."/>
            <person name="Haas B."/>
            <person name="Abouelleil A."/>
            <person name="Allen A.W."/>
            <person name="Alvarado L."/>
            <person name="Arachchi H.M."/>
            <person name="Berlin A.M."/>
            <person name="Chapman S.B."/>
            <person name="Gainer-Dewar J."/>
            <person name="Goldberg J."/>
            <person name="Griggs A."/>
            <person name="Gujja S."/>
            <person name="Hansen M."/>
            <person name="Howarth C."/>
            <person name="Imamovic A."/>
            <person name="Ireland A."/>
            <person name="Larimer J."/>
            <person name="McCowan C."/>
            <person name="Murphy C."/>
            <person name="Pearson M."/>
            <person name="Poon T.W."/>
            <person name="Priest M."/>
            <person name="Roberts A."/>
            <person name="Saif S."/>
            <person name="Shea T."/>
            <person name="Sisk P."/>
            <person name="Sykes S."/>
            <person name="Wortman J."/>
            <person name="Nusbaum C."/>
            <person name="Birren B."/>
        </authorList>
    </citation>
    <scope>NUCLEOTIDE SEQUENCE [LARGE SCALE GENOMIC DNA]</scope>
    <source>
        <strain evidence="3">MINIMUS1</strain>
    </source>
</reference>
<dbReference type="EnsemblMetazoa" id="AMIN010765-RA">
    <property type="protein sequence ID" value="AMIN010765-PA"/>
    <property type="gene ID" value="AMIN010765"/>
</dbReference>
<keyword evidence="3" id="KW-1185">Reference proteome</keyword>
<dbReference type="Proteomes" id="UP000075920">
    <property type="component" value="Unassembled WGS sequence"/>
</dbReference>
<reference evidence="2" key="2">
    <citation type="submission" date="2020-05" db="UniProtKB">
        <authorList>
            <consortium name="EnsemblMetazoa"/>
        </authorList>
    </citation>
    <scope>IDENTIFICATION</scope>
    <source>
        <strain evidence="2">MINIMUS1</strain>
    </source>
</reference>
<feature type="compositionally biased region" description="Low complexity" evidence="1">
    <location>
        <begin position="69"/>
        <end position="82"/>
    </location>
</feature>
<evidence type="ECO:0000313" key="3">
    <source>
        <dbReference type="Proteomes" id="UP000075920"/>
    </source>
</evidence>
<feature type="region of interest" description="Disordered" evidence="1">
    <location>
        <begin position="23"/>
        <end position="46"/>
    </location>
</feature>
<dbReference type="VEuPathDB" id="VectorBase:AMIN010765"/>
<name>A0A182WK53_9DIPT</name>
<accession>A0A182WK53</accession>
<proteinExistence type="predicted"/>
<feature type="region of interest" description="Disordered" evidence="1">
    <location>
        <begin position="69"/>
        <end position="91"/>
    </location>
</feature>
<organism evidence="2 3">
    <name type="scientific">Anopheles minimus</name>
    <dbReference type="NCBI Taxonomy" id="112268"/>
    <lineage>
        <taxon>Eukaryota</taxon>
        <taxon>Metazoa</taxon>
        <taxon>Ecdysozoa</taxon>
        <taxon>Arthropoda</taxon>
        <taxon>Hexapoda</taxon>
        <taxon>Insecta</taxon>
        <taxon>Pterygota</taxon>
        <taxon>Neoptera</taxon>
        <taxon>Endopterygota</taxon>
        <taxon>Diptera</taxon>
        <taxon>Nematocera</taxon>
        <taxon>Culicoidea</taxon>
        <taxon>Culicidae</taxon>
        <taxon>Anophelinae</taxon>
        <taxon>Anopheles</taxon>
    </lineage>
</organism>
<evidence type="ECO:0000256" key="1">
    <source>
        <dbReference type="SAM" id="MobiDB-lite"/>
    </source>
</evidence>
<dbReference type="AlphaFoldDB" id="A0A182WK53"/>
<sequence>MPSRARNFGSRRIAIKIEKTEAGLSGRDPCENSSFSTERAAGGADTMVDPGAVVTEATSNFLPVSISASFGSSSSSSIDFSGLVAGGSSGV</sequence>
<protein>
    <submittedName>
        <fullName evidence="2">Uncharacterized protein</fullName>
    </submittedName>
</protein>
<evidence type="ECO:0000313" key="2">
    <source>
        <dbReference type="EnsemblMetazoa" id="AMIN010765-PA"/>
    </source>
</evidence>